<organism evidence="1 2">
    <name type="scientific">Mesorhizobium delmotii</name>
    <dbReference type="NCBI Taxonomy" id="1631247"/>
    <lineage>
        <taxon>Bacteria</taxon>
        <taxon>Pseudomonadati</taxon>
        <taxon>Pseudomonadota</taxon>
        <taxon>Alphaproteobacteria</taxon>
        <taxon>Hyphomicrobiales</taxon>
        <taxon>Phyllobacteriaceae</taxon>
        <taxon>Mesorhizobium</taxon>
    </lineage>
</organism>
<evidence type="ECO:0000313" key="1">
    <source>
        <dbReference type="EMBL" id="SJM30465.1"/>
    </source>
</evidence>
<dbReference type="Proteomes" id="UP000245698">
    <property type="component" value="Unassembled WGS sequence"/>
</dbReference>
<reference evidence="2" key="1">
    <citation type="submission" date="2016-12" db="EMBL/GenBank/DDBJ databases">
        <authorList>
            <person name="Brunel B."/>
        </authorList>
    </citation>
    <scope>NUCLEOTIDE SEQUENCE [LARGE SCALE GENOMIC DNA]</scope>
</reference>
<keyword evidence="2" id="KW-1185">Reference proteome</keyword>
<proteinExistence type="predicted"/>
<name>A0A2P9AH65_9HYPH</name>
<dbReference type="AlphaFoldDB" id="A0A2P9AH65"/>
<gene>
    <name evidence="1" type="ORF">BQ8482_150052</name>
</gene>
<protein>
    <submittedName>
        <fullName evidence="1">Uncharacterized protein</fullName>
    </submittedName>
</protein>
<accession>A0A2P9AH65</accession>
<sequence length="62" mass="6688">MTVEGATAQRGAPLIYDDDKLAIGAKAVIELAEISGKVFRDHRLRIRGSWNGPVAPKVSGQR</sequence>
<evidence type="ECO:0000313" key="2">
    <source>
        <dbReference type="Proteomes" id="UP000245698"/>
    </source>
</evidence>
<dbReference type="EMBL" id="FUIG01000021">
    <property type="protein sequence ID" value="SJM30465.1"/>
    <property type="molecule type" value="Genomic_DNA"/>
</dbReference>